<gene>
    <name evidence="2" type="ORF">C8D91_1137</name>
</gene>
<dbReference type="Pfam" id="PF04102">
    <property type="entry name" value="SlyX"/>
    <property type="match status" value="1"/>
</dbReference>
<evidence type="ECO:0000313" key="2">
    <source>
        <dbReference type="EMBL" id="TDR22645.1"/>
    </source>
</evidence>
<dbReference type="PANTHER" id="PTHR36508">
    <property type="entry name" value="PROTEIN SLYX"/>
    <property type="match status" value="1"/>
</dbReference>
<accession>A0A4R6XRV8</accession>
<organism evidence="2 3">
    <name type="scientific">Marinicella litoralis</name>
    <dbReference type="NCBI Taxonomy" id="644220"/>
    <lineage>
        <taxon>Bacteria</taxon>
        <taxon>Pseudomonadati</taxon>
        <taxon>Pseudomonadota</taxon>
        <taxon>Gammaproteobacteria</taxon>
        <taxon>Lysobacterales</taxon>
        <taxon>Marinicellaceae</taxon>
        <taxon>Marinicella</taxon>
    </lineage>
</organism>
<feature type="coiled-coil region" evidence="1">
    <location>
        <begin position="20"/>
        <end position="68"/>
    </location>
</feature>
<name>A0A4R6XRV8_9GAMM</name>
<dbReference type="PANTHER" id="PTHR36508:SF1">
    <property type="entry name" value="PROTEIN SLYX"/>
    <property type="match status" value="1"/>
</dbReference>
<reference evidence="2 3" key="1">
    <citation type="submission" date="2019-03" db="EMBL/GenBank/DDBJ databases">
        <title>Genomic Encyclopedia of Type Strains, Phase IV (KMG-IV): sequencing the most valuable type-strain genomes for metagenomic binning, comparative biology and taxonomic classification.</title>
        <authorList>
            <person name="Goeker M."/>
        </authorList>
    </citation>
    <scope>NUCLEOTIDE SEQUENCE [LARGE SCALE GENOMIC DNA]</scope>
    <source>
        <strain evidence="2 3">DSM 25488</strain>
    </source>
</reference>
<protein>
    <submittedName>
        <fullName evidence="2">SlyX protein</fullName>
    </submittedName>
</protein>
<keyword evidence="3" id="KW-1185">Reference proteome</keyword>
<proteinExistence type="predicted"/>
<dbReference type="OrthoDB" id="5771733at2"/>
<dbReference type="Gene3D" id="1.20.5.300">
    <property type="match status" value="1"/>
</dbReference>
<dbReference type="InterPro" id="IPR007236">
    <property type="entry name" value="SlyX"/>
</dbReference>
<keyword evidence="1" id="KW-0175">Coiled coil</keyword>
<comment type="caution">
    <text evidence="2">The sequence shown here is derived from an EMBL/GenBank/DDBJ whole genome shotgun (WGS) entry which is preliminary data.</text>
</comment>
<dbReference type="AlphaFoldDB" id="A0A4R6XRV8"/>
<dbReference type="Proteomes" id="UP000295724">
    <property type="component" value="Unassembled WGS sequence"/>
</dbReference>
<evidence type="ECO:0000313" key="3">
    <source>
        <dbReference type="Proteomes" id="UP000295724"/>
    </source>
</evidence>
<evidence type="ECO:0000256" key="1">
    <source>
        <dbReference type="SAM" id="Coils"/>
    </source>
</evidence>
<sequence>MHYTMTTKPIERPPVTENKLIDLETRIAFLEDTADDLNKMVYQQTKKIDDLLAIIQNLSKHMKQVQSDISDIKPMDEVPPHY</sequence>
<dbReference type="EMBL" id="SNZB01000002">
    <property type="protein sequence ID" value="TDR22645.1"/>
    <property type="molecule type" value="Genomic_DNA"/>
</dbReference>